<evidence type="ECO:0000313" key="2">
    <source>
        <dbReference type="EMBL" id="MXV52674.1"/>
    </source>
</evidence>
<proteinExistence type="predicted"/>
<dbReference type="SUPFAM" id="SSF56281">
    <property type="entry name" value="Metallo-hydrolase/oxidoreductase"/>
    <property type="match status" value="1"/>
</dbReference>
<dbReference type="EMBL" id="WVHT01000009">
    <property type="protein sequence ID" value="MXV52674.1"/>
    <property type="molecule type" value="Genomic_DNA"/>
</dbReference>
<dbReference type="InterPro" id="IPR052159">
    <property type="entry name" value="Competence_DNA_uptake"/>
</dbReference>
<dbReference type="Gene3D" id="3.60.15.10">
    <property type="entry name" value="Ribonuclease Z/Hydroxyacylglutathione hydrolase-like"/>
    <property type="match status" value="1"/>
</dbReference>
<dbReference type="Pfam" id="PF00753">
    <property type="entry name" value="Lactamase_B"/>
    <property type="match status" value="1"/>
</dbReference>
<dbReference type="RefSeq" id="WP_160845851.1">
    <property type="nucleotide sequence ID" value="NZ_WVHT01000009.1"/>
</dbReference>
<dbReference type="PANTHER" id="PTHR30619">
    <property type="entry name" value="DNA INTERNALIZATION/COMPETENCE PROTEIN COMEC/REC2"/>
    <property type="match status" value="1"/>
</dbReference>
<accession>A0A7K1YDJ8</accession>
<gene>
    <name evidence="2" type="ORF">GS399_17000</name>
</gene>
<evidence type="ECO:0000313" key="3">
    <source>
        <dbReference type="Proteomes" id="UP000466586"/>
    </source>
</evidence>
<evidence type="ECO:0000259" key="1">
    <source>
        <dbReference type="Pfam" id="PF00753"/>
    </source>
</evidence>
<comment type="caution">
    <text evidence="2">The sequence shown here is derived from an EMBL/GenBank/DDBJ whole genome shotgun (WGS) entry which is preliminary data.</text>
</comment>
<dbReference type="PANTHER" id="PTHR30619:SF1">
    <property type="entry name" value="RECOMBINATION PROTEIN 2"/>
    <property type="match status" value="1"/>
</dbReference>
<name>A0A7K1YDJ8_9SPHI</name>
<sequence length="363" mass="40997">MELCFLQAECGDAAYLVYQGNDGKMHHVLVDSGYERTYRHVLSDVIDAAPTIDLWVVSHIHDDHIGGAIAYARAVLRGELADKVGQWCYNHPRPGVLALTGEGGPEVSKATSIGQGDELTAFLSSRKKLPQADVVNTLKAMNLYGLQFHWLSPSPRKLKKLRNKYTDASVPLEKDEWSKVSAANAASGNDYYLKIEDFDLSGWKQDTNIDNGSSMAFLTDLNGFRVLWLADAHPRVLVKALKDMGHTPLKRLRCDYVKVTHHGSKGNNSDALYSLIDCRHYVISVDGENRHYLPSKESIARILRNGQRNIKADRYHFYFTYDNSTLRRIFQVDGAEGLTFWNFEVNYIPPGNKWLHFPRPNAD</sequence>
<dbReference type="InterPro" id="IPR001279">
    <property type="entry name" value="Metallo-B-lactamas"/>
</dbReference>
<feature type="domain" description="Metallo-beta-lactamase" evidence="1">
    <location>
        <begin position="14"/>
        <end position="73"/>
    </location>
</feature>
<dbReference type="Proteomes" id="UP000466586">
    <property type="component" value="Unassembled WGS sequence"/>
</dbReference>
<keyword evidence="3" id="KW-1185">Reference proteome</keyword>
<reference evidence="2 3" key="1">
    <citation type="submission" date="2019-11" db="EMBL/GenBank/DDBJ databases">
        <title>Pedobacter sp. HMF7647 Genome sequencing and assembly.</title>
        <authorList>
            <person name="Kang H."/>
            <person name="Kim H."/>
            <person name="Joh K."/>
        </authorList>
    </citation>
    <scope>NUCLEOTIDE SEQUENCE [LARGE SCALE GENOMIC DNA]</scope>
    <source>
        <strain evidence="2 3">HMF7647</strain>
    </source>
</reference>
<protein>
    <recommendedName>
        <fullName evidence="1">Metallo-beta-lactamase domain-containing protein</fullName>
    </recommendedName>
</protein>
<dbReference type="AlphaFoldDB" id="A0A7K1YDJ8"/>
<organism evidence="2 3">
    <name type="scientific">Hufsiella arboris</name>
    <dbReference type="NCBI Taxonomy" id="2695275"/>
    <lineage>
        <taxon>Bacteria</taxon>
        <taxon>Pseudomonadati</taxon>
        <taxon>Bacteroidota</taxon>
        <taxon>Sphingobacteriia</taxon>
        <taxon>Sphingobacteriales</taxon>
        <taxon>Sphingobacteriaceae</taxon>
        <taxon>Hufsiella</taxon>
    </lineage>
</organism>
<dbReference type="InterPro" id="IPR036866">
    <property type="entry name" value="RibonucZ/Hydroxyglut_hydro"/>
</dbReference>